<dbReference type="PANTHER" id="PTHR37299:SF1">
    <property type="entry name" value="STAGE 0 SPORULATION PROTEIN A HOMOLOG"/>
    <property type="match status" value="1"/>
</dbReference>
<feature type="domain" description="Response regulatory" evidence="2">
    <location>
        <begin position="2"/>
        <end position="114"/>
    </location>
</feature>
<dbReference type="SMART" id="SM00850">
    <property type="entry name" value="LytTR"/>
    <property type="match status" value="1"/>
</dbReference>
<dbReference type="InterPro" id="IPR011006">
    <property type="entry name" value="CheY-like_superfamily"/>
</dbReference>
<dbReference type="Gene3D" id="2.40.50.1020">
    <property type="entry name" value="LytTr DNA-binding domain"/>
    <property type="match status" value="1"/>
</dbReference>
<dbReference type="GO" id="GO:0000156">
    <property type="term" value="F:phosphorelay response regulator activity"/>
    <property type="evidence" value="ECO:0007669"/>
    <property type="project" value="InterPro"/>
</dbReference>
<evidence type="ECO:0000313" key="4">
    <source>
        <dbReference type="EMBL" id="MDJ1504072.1"/>
    </source>
</evidence>
<evidence type="ECO:0000259" key="2">
    <source>
        <dbReference type="PROSITE" id="PS50110"/>
    </source>
</evidence>
<proteinExistence type="predicted"/>
<dbReference type="Pfam" id="PF04397">
    <property type="entry name" value="LytTR"/>
    <property type="match status" value="1"/>
</dbReference>
<keyword evidence="4" id="KW-0238">DNA-binding</keyword>
<dbReference type="InterPro" id="IPR001789">
    <property type="entry name" value="Sig_transdc_resp-reg_receiver"/>
</dbReference>
<keyword evidence="5" id="KW-1185">Reference proteome</keyword>
<gene>
    <name evidence="4" type="ORF">QNI22_25650</name>
</gene>
<dbReference type="GO" id="GO:0003677">
    <property type="term" value="F:DNA binding"/>
    <property type="evidence" value="ECO:0007669"/>
    <property type="project" value="UniProtKB-KW"/>
</dbReference>
<organism evidence="4 5">
    <name type="scientific">Xanthocytophaga agilis</name>
    <dbReference type="NCBI Taxonomy" id="3048010"/>
    <lineage>
        <taxon>Bacteria</taxon>
        <taxon>Pseudomonadati</taxon>
        <taxon>Bacteroidota</taxon>
        <taxon>Cytophagia</taxon>
        <taxon>Cytophagales</taxon>
        <taxon>Rhodocytophagaceae</taxon>
        <taxon>Xanthocytophaga</taxon>
    </lineage>
</organism>
<evidence type="ECO:0000259" key="3">
    <source>
        <dbReference type="PROSITE" id="PS50930"/>
    </source>
</evidence>
<dbReference type="InterPro" id="IPR046947">
    <property type="entry name" value="LytR-like"/>
</dbReference>
<evidence type="ECO:0000256" key="1">
    <source>
        <dbReference type="PROSITE-ProRule" id="PRU00169"/>
    </source>
</evidence>
<dbReference type="Pfam" id="PF00072">
    <property type="entry name" value="Response_reg"/>
    <property type="match status" value="1"/>
</dbReference>
<comment type="caution">
    <text evidence="4">The sequence shown here is derived from an EMBL/GenBank/DDBJ whole genome shotgun (WGS) entry which is preliminary data.</text>
</comment>
<dbReference type="EMBL" id="JASJOU010000010">
    <property type="protein sequence ID" value="MDJ1504072.1"/>
    <property type="molecule type" value="Genomic_DNA"/>
</dbReference>
<dbReference type="Proteomes" id="UP001232063">
    <property type="component" value="Unassembled WGS sequence"/>
</dbReference>
<sequence length="247" mass="28665">MTTVLIDDEKLAISRLKRLLAEHQSFIDIVGEAYNGIDGLKMIEALQPDLIFLDIEMPGMNGFEMLAQLTYSPMVVFATAFDEYAIRAFEENSIDYLLKPIEKERLEMTIQKLRKTSPSFDNQQFLKLIEQMRPKKEMVSISVKTGDRILLLRLEDISYFEAEDKYTFLITTEGKKYLTDYTLTNLEEKLPDSFLRVSRSFIVNSRLIKEVQKHFSGKFILFLDDRNQSKIESGIKYAESVKSLINN</sequence>
<name>A0AAE3R9L3_9BACT</name>
<dbReference type="SMART" id="SM00448">
    <property type="entry name" value="REC"/>
    <property type="match status" value="1"/>
</dbReference>
<dbReference type="RefSeq" id="WP_314514959.1">
    <property type="nucleotide sequence ID" value="NZ_JASJOU010000010.1"/>
</dbReference>
<dbReference type="Gene3D" id="3.40.50.2300">
    <property type="match status" value="1"/>
</dbReference>
<dbReference type="SUPFAM" id="SSF52172">
    <property type="entry name" value="CheY-like"/>
    <property type="match status" value="1"/>
</dbReference>
<accession>A0AAE3R9L3</accession>
<feature type="domain" description="HTH LytTR-type" evidence="3">
    <location>
        <begin position="141"/>
        <end position="247"/>
    </location>
</feature>
<feature type="modified residue" description="4-aspartylphosphate" evidence="1">
    <location>
        <position position="54"/>
    </location>
</feature>
<dbReference type="InterPro" id="IPR007492">
    <property type="entry name" value="LytTR_DNA-bd_dom"/>
</dbReference>
<dbReference type="AlphaFoldDB" id="A0AAE3R9L3"/>
<dbReference type="PANTHER" id="PTHR37299">
    <property type="entry name" value="TRANSCRIPTIONAL REGULATOR-RELATED"/>
    <property type="match status" value="1"/>
</dbReference>
<evidence type="ECO:0000313" key="5">
    <source>
        <dbReference type="Proteomes" id="UP001232063"/>
    </source>
</evidence>
<keyword evidence="1" id="KW-0597">Phosphoprotein</keyword>
<protein>
    <submittedName>
        <fullName evidence="4">LytTR family transcriptional regulator DNA-binding domain-containing protein</fullName>
    </submittedName>
</protein>
<reference evidence="4" key="1">
    <citation type="submission" date="2023-05" db="EMBL/GenBank/DDBJ databases">
        <authorList>
            <person name="Zhang X."/>
        </authorList>
    </citation>
    <scope>NUCLEOTIDE SEQUENCE</scope>
    <source>
        <strain evidence="4">BD1B2-1</strain>
    </source>
</reference>
<dbReference type="PROSITE" id="PS50930">
    <property type="entry name" value="HTH_LYTTR"/>
    <property type="match status" value="1"/>
</dbReference>
<dbReference type="PROSITE" id="PS50110">
    <property type="entry name" value="RESPONSE_REGULATORY"/>
    <property type="match status" value="1"/>
</dbReference>